<dbReference type="RefSeq" id="WP_079600747.1">
    <property type="nucleotide sequence ID" value="NZ_LT670817.1"/>
</dbReference>
<sequence length="138" mass="15345">MKYSAPRSGREATPHWKAAREGRLLLPFCTAQNHFCWPPAGRCSKCHSPIAWKESEGKGAVETFSIVRRPAQAEWKGREPYIVAFIRLDDGGRILSNLVDCAPESVQCGTRVTCAFVETTDPELGLPVFRLEKSNLPS</sequence>
<feature type="domain" description="ChsH2 C-terminal OB-fold" evidence="1">
    <location>
        <begin position="52"/>
        <end position="116"/>
    </location>
</feature>
<dbReference type="InterPro" id="IPR052513">
    <property type="entry name" value="Thioester_dehydratase-like"/>
</dbReference>
<dbReference type="Pfam" id="PF01796">
    <property type="entry name" value="OB_ChsH2_C"/>
    <property type="match status" value="1"/>
</dbReference>
<reference evidence="2 3" key="1">
    <citation type="submission" date="2016-11" db="EMBL/GenBank/DDBJ databases">
        <authorList>
            <person name="Jaros S."/>
            <person name="Januszkiewicz K."/>
            <person name="Wedrychowicz H."/>
        </authorList>
    </citation>
    <scope>NUCLEOTIDE SEQUENCE [LARGE SCALE GENOMIC DNA]</scope>
    <source>
        <strain evidence="2 3">GAS138</strain>
    </source>
</reference>
<organism evidence="2 3">
    <name type="scientific">Bradyrhizobium erythrophlei</name>
    <dbReference type="NCBI Taxonomy" id="1437360"/>
    <lineage>
        <taxon>Bacteria</taxon>
        <taxon>Pseudomonadati</taxon>
        <taxon>Pseudomonadota</taxon>
        <taxon>Alphaproteobacteria</taxon>
        <taxon>Hyphomicrobiales</taxon>
        <taxon>Nitrobacteraceae</taxon>
        <taxon>Bradyrhizobium</taxon>
    </lineage>
</organism>
<protein>
    <recommendedName>
        <fullName evidence="1">ChsH2 C-terminal OB-fold domain-containing protein</fullName>
    </recommendedName>
</protein>
<dbReference type="InterPro" id="IPR002878">
    <property type="entry name" value="ChsH2_C"/>
</dbReference>
<proteinExistence type="predicted"/>
<dbReference type="InterPro" id="IPR012340">
    <property type="entry name" value="NA-bd_OB-fold"/>
</dbReference>
<dbReference type="AlphaFoldDB" id="A0A1M5JWI4"/>
<accession>A0A1M5JWI4</accession>
<dbReference type="SUPFAM" id="SSF50249">
    <property type="entry name" value="Nucleic acid-binding proteins"/>
    <property type="match status" value="1"/>
</dbReference>
<dbReference type="Gene3D" id="6.10.30.10">
    <property type="match status" value="1"/>
</dbReference>
<evidence type="ECO:0000313" key="3">
    <source>
        <dbReference type="Proteomes" id="UP000189796"/>
    </source>
</evidence>
<evidence type="ECO:0000313" key="2">
    <source>
        <dbReference type="EMBL" id="SHG44650.1"/>
    </source>
</evidence>
<dbReference type="EMBL" id="LT670817">
    <property type="protein sequence ID" value="SHG44650.1"/>
    <property type="molecule type" value="Genomic_DNA"/>
</dbReference>
<evidence type="ECO:0000259" key="1">
    <source>
        <dbReference type="Pfam" id="PF01796"/>
    </source>
</evidence>
<dbReference type="OrthoDB" id="3182121at2"/>
<dbReference type="PANTHER" id="PTHR34075">
    <property type="entry name" value="BLR3430 PROTEIN"/>
    <property type="match status" value="1"/>
</dbReference>
<dbReference type="Proteomes" id="UP000189796">
    <property type="component" value="Chromosome I"/>
</dbReference>
<name>A0A1M5JWI4_9BRAD</name>
<dbReference type="PANTHER" id="PTHR34075:SF5">
    <property type="entry name" value="BLR3430 PROTEIN"/>
    <property type="match status" value="1"/>
</dbReference>
<gene>
    <name evidence="2" type="ORF">SAMN05443248_1589</name>
</gene>